<feature type="coiled-coil region" evidence="1">
    <location>
        <begin position="34"/>
        <end position="125"/>
    </location>
</feature>
<keyword evidence="1" id="KW-0175">Coiled coil</keyword>
<dbReference type="AlphaFoldDB" id="A0AAN8HWU3"/>
<sequence length="234" mass="27634">MTTTDHLNTKYIHSEFGGDIYKFKMENSRKQLVLSKLTGKLKEYELEKDALRKQVEELKAPLPIQCICQEQNLKQMTQTESLVREVEDLKHQLLQEKCSRRQEESRNLQDALRELNDLTEQTETEQLYCQKPLGEKETGNDPRLGDAEAMDNIAADVHDIRSWQIKDLEKYFREFKVAHQELEHVKVSYRMKLRYETERMAERENSLTKQTCSPEKAMEHRMTSLEEATNWHAG</sequence>
<accession>A0AAN8HWU3</accession>
<comment type="caution">
    <text evidence="2">The sequence shown here is derived from an EMBL/GenBank/DDBJ whole genome shotgun (WGS) entry which is preliminary data.</text>
</comment>
<evidence type="ECO:0000256" key="1">
    <source>
        <dbReference type="SAM" id="Coils"/>
    </source>
</evidence>
<reference evidence="2 3" key="1">
    <citation type="journal article" date="2023" name="Mol. Biol. Evol.">
        <title>Genomics of Secondarily Temperate Adaptation in the Only Non-Antarctic Icefish.</title>
        <authorList>
            <person name="Rivera-Colon A.G."/>
            <person name="Rayamajhi N."/>
            <person name="Minhas B.F."/>
            <person name="Madrigal G."/>
            <person name="Bilyk K.T."/>
            <person name="Yoon V."/>
            <person name="Hune M."/>
            <person name="Gregory S."/>
            <person name="Cheng C.H.C."/>
            <person name="Catchen J.M."/>
        </authorList>
    </citation>
    <scope>NUCLEOTIDE SEQUENCE [LARGE SCALE GENOMIC DNA]</scope>
    <source>
        <tissue evidence="2">White muscle</tissue>
    </source>
</reference>
<evidence type="ECO:0000313" key="3">
    <source>
        <dbReference type="Proteomes" id="UP001331515"/>
    </source>
</evidence>
<dbReference type="Proteomes" id="UP001331515">
    <property type="component" value="Unassembled WGS sequence"/>
</dbReference>
<name>A0AAN8HWU3_CHAGU</name>
<protein>
    <submittedName>
        <fullName evidence="2">Uncharacterized protein</fullName>
    </submittedName>
</protein>
<gene>
    <name evidence="2" type="ORF">CgunFtcFv8_003725</name>
</gene>
<organism evidence="2 3">
    <name type="scientific">Champsocephalus gunnari</name>
    <name type="common">Mackerel icefish</name>
    <dbReference type="NCBI Taxonomy" id="52237"/>
    <lineage>
        <taxon>Eukaryota</taxon>
        <taxon>Metazoa</taxon>
        <taxon>Chordata</taxon>
        <taxon>Craniata</taxon>
        <taxon>Vertebrata</taxon>
        <taxon>Euteleostomi</taxon>
        <taxon>Actinopterygii</taxon>
        <taxon>Neopterygii</taxon>
        <taxon>Teleostei</taxon>
        <taxon>Neoteleostei</taxon>
        <taxon>Acanthomorphata</taxon>
        <taxon>Eupercaria</taxon>
        <taxon>Perciformes</taxon>
        <taxon>Notothenioidei</taxon>
        <taxon>Channichthyidae</taxon>
        <taxon>Champsocephalus</taxon>
    </lineage>
</organism>
<proteinExistence type="predicted"/>
<keyword evidence="3" id="KW-1185">Reference proteome</keyword>
<evidence type="ECO:0000313" key="2">
    <source>
        <dbReference type="EMBL" id="KAK5931984.1"/>
    </source>
</evidence>
<dbReference type="EMBL" id="JAURVH010001515">
    <property type="protein sequence ID" value="KAK5931984.1"/>
    <property type="molecule type" value="Genomic_DNA"/>
</dbReference>